<dbReference type="Proteomes" id="UP001305606">
    <property type="component" value="Chromosome"/>
</dbReference>
<dbReference type="Pfam" id="PF00975">
    <property type="entry name" value="Thioesterase"/>
    <property type="match status" value="1"/>
</dbReference>
<evidence type="ECO:0000256" key="1">
    <source>
        <dbReference type="ARBA" id="ARBA00007169"/>
    </source>
</evidence>
<evidence type="ECO:0000259" key="4">
    <source>
        <dbReference type="SMART" id="SM00824"/>
    </source>
</evidence>
<dbReference type="EMBL" id="CP117522">
    <property type="protein sequence ID" value="WNE97310.1"/>
    <property type="molecule type" value="Genomic_DNA"/>
</dbReference>
<feature type="domain" description="Thioesterase TesA-like" evidence="4">
    <location>
        <begin position="19"/>
        <end position="227"/>
    </location>
</feature>
<reference evidence="5 6" key="1">
    <citation type="submission" date="2023-02" db="EMBL/GenBank/DDBJ databases">
        <title>Streptomyces sp. SCA4-21 with antifungal activity against Fusarium oxysporum f. sp. cubense, Streptomyces sp. SCA2-17 with antifungal activity against Fusarium oxysporum f. sp. cubense.</title>
        <authorList>
            <person name="Qi D."/>
        </authorList>
    </citation>
    <scope>NUCLEOTIDE SEQUENCE [LARGE SCALE GENOMIC DNA]</scope>
    <source>
        <strain evidence="5 6">SCA4-21</strain>
    </source>
</reference>
<gene>
    <name evidence="5" type="ORF">PS467_19225</name>
</gene>
<proteinExistence type="inferred from homology"/>
<dbReference type="Gene3D" id="3.40.50.1820">
    <property type="entry name" value="alpha/beta hydrolase"/>
    <property type="match status" value="1"/>
</dbReference>
<dbReference type="GO" id="GO:0016787">
    <property type="term" value="F:hydrolase activity"/>
    <property type="evidence" value="ECO:0007669"/>
    <property type="project" value="UniProtKB-KW"/>
</dbReference>
<organism evidence="5 6">
    <name type="scientific">Streptomyces luomodiensis</name>
    <dbReference type="NCBI Taxonomy" id="3026192"/>
    <lineage>
        <taxon>Bacteria</taxon>
        <taxon>Bacillati</taxon>
        <taxon>Actinomycetota</taxon>
        <taxon>Actinomycetes</taxon>
        <taxon>Kitasatosporales</taxon>
        <taxon>Streptomycetaceae</taxon>
        <taxon>Streptomyces</taxon>
    </lineage>
</organism>
<sequence>MSRALFHPLPRPAAGRTLLCLSFCGGGTASFRPWAEALPPDVELALYCYPGREGRYTVPFAADWNALVEDALTAVRSVAATRPYVLLGHSMGAWVGFELTCRLEAGAGTPPQALVVSASDSPTRWAEKSRRSPRASDTDEQLLTWMSTVGQLAPEVLEEPDLCAMALEVFRADLRLSDGYRYREGLAVRTPLQVLYGVDDDLDAPADRWRPLAAGEFRADELPGGHFYTPKVWARLPESVAALAPSAAR</sequence>
<dbReference type="InterPro" id="IPR012223">
    <property type="entry name" value="TEII"/>
</dbReference>
<dbReference type="InterPro" id="IPR029058">
    <property type="entry name" value="AB_hydrolase_fold"/>
</dbReference>
<name>A0ABY9UXL5_9ACTN</name>
<dbReference type="InterPro" id="IPR001031">
    <property type="entry name" value="Thioesterase"/>
</dbReference>
<evidence type="ECO:0000313" key="6">
    <source>
        <dbReference type="Proteomes" id="UP001305606"/>
    </source>
</evidence>
<dbReference type="SMART" id="SM00824">
    <property type="entry name" value="PKS_TE"/>
    <property type="match status" value="1"/>
</dbReference>
<dbReference type="PANTHER" id="PTHR11487">
    <property type="entry name" value="THIOESTERASE"/>
    <property type="match status" value="1"/>
</dbReference>
<dbReference type="SUPFAM" id="SSF53474">
    <property type="entry name" value="alpha/beta-Hydrolases"/>
    <property type="match status" value="1"/>
</dbReference>
<dbReference type="RefSeq" id="WP_311036325.1">
    <property type="nucleotide sequence ID" value="NZ_CP117522.1"/>
</dbReference>
<evidence type="ECO:0000256" key="3">
    <source>
        <dbReference type="SAM" id="MobiDB-lite"/>
    </source>
</evidence>
<dbReference type="InterPro" id="IPR020802">
    <property type="entry name" value="TesA-like"/>
</dbReference>
<evidence type="ECO:0000313" key="5">
    <source>
        <dbReference type="EMBL" id="WNE97310.1"/>
    </source>
</evidence>
<feature type="region of interest" description="Disordered" evidence="3">
    <location>
        <begin position="118"/>
        <end position="138"/>
    </location>
</feature>
<keyword evidence="2 5" id="KW-0378">Hydrolase</keyword>
<evidence type="ECO:0000256" key="2">
    <source>
        <dbReference type="ARBA" id="ARBA00022801"/>
    </source>
</evidence>
<keyword evidence="6" id="KW-1185">Reference proteome</keyword>
<protein>
    <submittedName>
        <fullName evidence="5">Alpha/beta fold hydrolase</fullName>
    </submittedName>
</protein>
<dbReference type="PANTHER" id="PTHR11487:SF0">
    <property type="entry name" value="S-ACYL FATTY ACID SYNTHASE THIOESTERASE, MEDIUM CHAIN"/>
    <property type="match status" value="1"/>
</dbReference>
<feature type="compositionally biased region" description="Basic and acidic residues" evidence="3">
    <location>
        <begin position="125"/>
        <end position="137"/>
    </location>
</feature>
<accession>A0ABY9UXL5</accession>
<comment type="similarity">
    <text evidence="1">Belongs to the thioesterase family.</text>
</comment>